<dbReference type="EMBL" id="AGWY01000018">
    <property type="protein sequence ID" value="EKS31865.1"/>
    <property type="molecule type" value="Genomic_DNA"/>
</dbReference>
<dbReference type="OrthoDB" id="5450279at2"/>
<evidence type="ECO:0000259" key="4">
    <source>
        <dbReference type="Pfam" id="PF13458"/>
    </source>
</evidence>
<gene>
    <name evidence="5" type="ORF">HMPREF9696_04086</name>
</gene>
<accession>K8NWR4</accession>
<dbReference type="PANTHER" id="PTHR30483">
    <property type="entry name" value="LEUCINE-SPECIFIC-BINDING PROTEIN"/>
    <property type="match status" value="1"/>
</dbReference>
<reference evidence="5 6" key="1">
    <citation type="submission" date="2012-04" db="EMBL/GenBank/DDBJ databases">
        <title>The Genome Sequence of Afipia clevelandensis ATCC 49720.</title>
        <authorList>
            <consortium name="The Broad Institute Genome Sequencing Platform"/>
            <person name="Earl A."/>
            <person name="Ward D."/>
            <person name="Feldgarden M."/>
            <person name="Gevers D."/>
            <person name="Huys G."/>
            <person name="Walker B."/>
            <person name="Young S.K."/>
            <person name="Zeng Q."/>
            <person name="Gargeya S."/>
            <person name="Fitzgerald M."/>
            <person name="Haas B."/>
            <person name="Abouelleil A."/>
            <person name="Alvarado L."/>
            <person name="Arachchi H.M."/>
            <person name="Berlin A."/>
            <person name="Chapman S.B."/>
            <person name="Goldberg J."/>
            <person name="Griggs A."/>
            <person name="Gujja S."/>
            <person name="Hansen M."/>
            <person name="Howarth C."/>
            <person name="Imamovic A."/>
            <person name="Larimer J."/>
            <person name="McCowen C."/>
            <person name="Montmayeur A."/>
            <person name="Murphy C."/>
            <person name="Neiman D."/>
            <person name="Pearson M."/>
            <person name="Priest M."/>
            <person name="Roberts A."/>
            <person name="Saif S."/>
            <person name="Shea T."/>
            <person name="Sisk P."/>
            <person name="Sykes S."/>
            <person name="Wortman J."/>
            <person name="Nusbaum C."/>
            <person name="Birren B."/>
        </authorList>
    </citation>
    <scope>NUCLEOTIDE SEQUENCE [LARGE SCALE GENOMIC DNA]</scope>
    <source>
        <strain evidence="5 6">ATCC 49720</strain>
    </source>
</reference>
<dbReference type="GO" id="GO:0006865">
    <property type="term" value="P:amino acid transport"/>
    <property type="evidence" value="ECO:0007669"/>
    <property type="project" value="UniProtKB-KW"/>
</dbReference>
<evidence type="ECO:0000313" key="5">
    <source>
        <dbReference type="EMBL" id="EKS31865.1"/>
    </source>
</evidence>
<proteinExistence type="inferred from homology"/>
<keyword evidence="2" id="KW-0732">Signal</keyword>
<dbReference type="PROSITE" id="PS51318">
    <property type="entry name" value="TAT"/>
    <property type="match status" value="1"/>
</dbReference>
<dbReference type="AlphaFoldDB" id="K8NWR4"/>
<protein>
    <recommendedName>
        <fullName evidence="4">Leucine-binding protein domain-containing protein</fullName>
    </recommendedName>
</protein>
<evidence type="ECO:0000256" key="2">
    <source>
        <dbReference type="ARBA" id="ARBA00022729"/>
    </source>
</evidence>
<dbReference type="InterPro" id="IPR028081">
    <property type="entry name" value="Leu-bd"/>
</dbReference>
<evidence type="ECO:0000256" key="3">
    <source>
        <dbReference type="ARBA" id="ARBA00022970"/>
    </source>
</evidence>
<dbReference type="InterPro" id="IPR028082">
    <property type="entry name" value="Peripla_BP_I"/>
</dbReference>
<comment type="caution">
    <text evidence="5">The sequence shown here is derived from an EMBL/GenBank/DDBJ whole genome shotgun (WGS) entry which is preliminary data.</text>
</comment>
<dbReference type="Pfam" id="PF13458">
    <property type="entry name" value="Peripla_BP_6"/>
    <property type="match status" value="1"/>
</dbReference>
<dbReference type="Proteomes" id="UP000001095">
    <property type="component" value="Unassembled WGS sequence"/>
</dbReference>
<dbReference type="InterPro" id="IPR051010">
    <property type="entry name" value="BCAA_transport"/>
</dbReference>
<dbReference type="PATRIC" id="fig|883079.3.peg.4169"/>
<keyword evidence="3" id="KW-0029">Amino-acid transport</keyword>
<name>K8NWR4_9BRAD</name>
<keyword evidence="6" id="KW-1185">Reference proteome</keyword>
<dbReference type="HOGENOM" id="CLU_027128_1_0_5"/>
<evidence type="ECO:0000313" key="6">
    <source>
        <dbReference type="Proteomes" id="UP000001095"/>
    </source>
</evidence>
<evidence type="ECO:0000256" key="1">
    <source>
        <dbReference type="ARBA" id="ARBA00010062"/>
    </source>
</evidence>
<keyword evidence="3" id="KW-0813">Transport</keyword>
<dbReference type="InterPro" id="IPR006311">
    <property type="entry name" value="TAT_signal"/>
</dbReference>
<comment type="similarity">
    <text evidence="1">Belongs to the leucine-binding protein family.</text>
</comment>
<sequence length="453" mass="49433">MTKKLFDKEMSLSVSRRSLLQSGAGLIGGAMLSTGMTIPAFAVGESPIGTWPAGSAGDTVFIGATIPRTGAYAAQGEDELKGMELAVEHINEGHDLIKKIAPKVTKGVLGKKVKLVSADSAAKPNQALQAQQTFINDNKIVAMTGSTSSAVAVALNKFAEREKILYLVAISGSNDTTGKDCSRYSMRQCFYGDTAANAIGPVLLKNFGKGKKAAFMTPDYTYGHTVTKAVNEYLTKNGGWTMVTNQVSPLGTQDFSQYLTNIANSGAEFIVNVNWGRDAVLSVQQAKQFGLTPKMKMVIPYQIPFLAKEVGAELTEGVFAATDFWWTLEDKYPLAKMFVSTFEKKYGYKPEWGAENAYMQFAMWARMVSQAGTFYPPSVIKEYEKGETFPSMVGDVHFRAADHQLVRPVIIVRGKAPKDMKNKEDFWEVMEVVPGEPLMQKPEASGCKLGDYT</sequence>
<organism evidence="5 6">
    <name type="scientific">Afipia clevelandensis ATCC 49720</name>
    <dbReference type="NCBI Taxonomy" id="883079"/>
    <lineage>
        <taxon>Bacteria</taxon>
        <taxon>Pseudomonadati</taxon>
        <taxon>Pseudomonadota</taxon>
        <taxon>Alphaproteobacteria</taxon>
        <taxon>Hyphomicrobiales</taxon>
        <taxon>Nitrobacteraceae</taxon>
        <taxon>Afipia</taxon>
    </lineage>
</organism>
<feature type="domain" description="Leucine-binding protein" evidence="4">
    <location>
        <begin position="59"/>
        <end position="415"/>
    </location>
</feature>
<dbReference type="PANTHER" id="PTHR30483:SF6">
    <property type="entry name" value="PERIPLASMIC BINDING PROTEIN OF ABC TRANSPORTER FOR NATURAL AMINO ACIDS"/>
    <property type="match status" value="1"/>
</dbReference>
<dbReference type="Gene3D" id="3.40.50.2300">
    <property type="match status" value="2"/>
</dbReference>
<dbReference type="SUPFAM" id="SSF53822">
    <property type="entry name" value="Periplasmic binding protein-like I"/>
    <property type="match status" value="1"/>
</dbReference>
<dbReference type="CDD" id="cd19987">
    <property type="entry name" value="PBP1_SBP-like"/>
    <property type="match status" value="1"/>
</dbReference>